<protein>
    <submittedName>
        <fullName evidence="1">Uncharacterized protein</fullName>
    </submittedName>
</protein>
<dbReference type="EMBL" id="GBXM01036105">
    <property type="protein sequence ID" value="JAH72472.1"/>
    <property type="molecule type" value="Transcribed_RNA"/>
</dbReference>
<accession>A0A0E9V372</accession>
<evidence type="ECO:0000313" key="1">
    <source>
        <dbReference type="EMBL" id="JAH72472.1"/>
    </source>
</evidence>
<dbReference type="AlphaFoldDB" id="A0A0E9V372"/>
<reference evidence="1" key="1">
    <citation type="submission" date="2014-11" db="EMBL/GenBank/DDBJ databases">
        <authorList>
            <person name="Amaro Gonzalez C."/>
        </authorList>
    </citation>
    <scope>NUCLEOTIDE SEQUENCE</scope>
</reference>
<name>A0A0E9V372_ANGAN</name>
<reference evidence="1" key="2">
    <citation type="journal article" date="2015" name="Fish Shellfish Immunol.">
        <title>Early steps in the European eel (Anguilla anguilla)-Vibrio vulnificus interaction in the gills: Role of the RtxA13 toxin.</title>
        <authorList>
            <person name="Callol A."/>
            <person name="Pajuelo D."/>
            <person name="Ebbesson L."/>
            <person name="Teles M."/>
            <person name="MacKenzie S."/>
            <person name="Amaro C."/>
        </authorList>
    </citation>
    <scope>NUCLEOTIDE SEQUENCE</scope>
</reference>
<proteinExistence type="predicted"/>
<organism evidence="1">
    <name type="scientific">Anguilla anguilla</name>
    <name type="common">European freshwater eel</name>
    <name type="synonym">Muraena anguilla</name>
    <dbReference type="NCBI Taxonomy" id="7936"/>
    <lineage>
        <taxon>Eukaryota</taxon>
        <taxon>Metazoa</taxon>
        <taxon>Chordata</taxon>
        <taxon>Craniata</taxon>
        <taxon>Vertebrata</taxon>
        <taxon>Euteleostomi</taxon>
        <taxon>Actinopterygii</taxon>
        <taxon>Neopterygii</taxon>
        <taxon>Teleostei</taxon>
        <taxon>Anguilliformes</taxon>
        <taxon>Anguillidae</taxon>
        <taxon>Anguilla</taxon>
    </lineage>
</organism>
<sequence>MRGIANHFTCQISLYAYRINRLPISI</sequence>